<comment type="caution">
    <text evidence="1">The sequence shown here is derived from an EMBL/GenBank/DDBJ whole genome shotgun (WGS) entry which is preliminary data.</text>
</comment>
<dbReference type="SUPFAM" id="SSF82607">
    <property type="entry name" value="YbaB-like"/>
    <property type="match status" value="1"/>
</dbReference>
<protein>
    <submittedName>
        <fullName evidence="1">Nucleoid-associated protein</fullName>
    </submittedName>
</protein>
<dbReference type="Proteomes" id="UP000033866">
    <property type="component" value="Unassembled WGS sequence"/>
</dbReference>
<accession>A0A0G0BA62</accession>
<dbReference type="AlphaFoldDB" id="A0A0G0BA62"/>
<dbReference type="EMBL" id="LBPV01000002">
    <property type="protein sequence ID" value="KKP66224.1"/>
    <property type="molecule type" value="Genomic_DNA"/>
</dbReference>
<gene>
    <name evidence="1" type="ORF">UR61_C0002G0006</name>
</gene>
<dbReference type="GO" id="GO:0003677">
    <property type="term" value="F:DNA binding"/>
    <property type="evidence" value="ECO:0007669"/>
    <property type="project" value="InterPro"/>
</dbReference>
<dbReference type="InterPro" id="IPR036894">
    <property type="entry name" value="YbaB-like_sf"/>
</dbReference>
<evidence type="ECO:0000313" key="2">
    <source>
        <dbReference type="Proteomes" id="UP000033866"/>
    </source>
</evidence>
<dbReference type="InterPro" id="IPR004401">
    <property type="entry name" value="YbaB/EbfC"/>
</dbReference>
<proteinExistence type="predicted"/>
<evidence type="ECO:0000313" key="1">
    <source>
        <dbReference type="EMBL" id="KKP66224.1"/>
    </source>
</evidence>
<dbReference type="Gene3D" id="3.30.1310.10">
    <property type="entry name" value="Nucleoid-associated protein YbaB-like domain"/>
    <property type="match status" value="1"/>
</dbReference>
<sequence>MLNPKELIKMQMEAKKMQNRLREKKISGESKDGMLKLFMNGAQEFEDIWIDDDLLDSNMMDRIKKDMKEAFKDYQKSLQKEMAQDMDLDKIKSMFS</sequence>
<dbReference type="Pfam" id="PF02575">
    <property type="entry name" value="YbaB_DNA_bd"/>
    <property type="match status" value="1"/>
</dbReference>
<name>A0A0G0BA62_9BACT</name>
<organism evidence="1 2">
    <name type="scientific">candidate division WS6 bacterium GW2011_GWE1_34_7</name>
    <dbReference type="NCBI Taxonomy" id="1619093"/>
    <lineage>
        <taxon>Bacteria</taxon>
        <taxon>Candidatus Dojkabacteria</taxon>
    </lineage>
</organism>
<reference evidence="1 2" key="1">
    <citation type="journal article" date="2015" name="Nature">
        <title>rRNA introns, odd ribosomes, and small enigmatic genomes across a large radiation of phyla.</title>
        <authorList>
            <person name="Brown C.T."/>
            <person name="Hug L.A."/>
            <person name="Thomas B.C."/>
            <person name="Sharon I."/>
            <person name="Castelle C.J."/>
            <person name="Singh A."/>
            <person name="Wilkins M.J."/>
            <person name="Williams K.H."/>
            <person name="Banfield J.F."/>
        </authorList>
    </citation>
    <scope>NUCLEOTIDE SEQUENCE [LARGE SCALE GENOMIC DNA]</scope>
</reference>